<reference evidence="1 2" key="1">
    <citation type="journal article" date="2019" name="Int. J. Syst. Evol. Microbiol.">
        <title>Capsulimonas corticalis gen. nov., sp. nov., an aerobic capsulated bacterium, of a novel bacterial order, Capsulimonadales ord. nov., of the class Armatimonadia of the phylum Armatimonadetes.</title>
        <authorList>
            <person name="Li J."/>
            <person name="Kudo C."/>
            <person name="Tonouchi A."/>
        </authorList>
    </citation>
    <scope>NUCLEOTIDE SEQUENCE [LARGE SCALE GENOMIC DNA]</scope>
    <source>
        <strain evidence="1 2">AX-7</strain>
    </source>
</reference>
<evidence type="ECO:0000313" key="1">
    <source>
        <dbReference type="EMBL" id="BDI31863.1"/>
    </source>
</evidence>
<sequence length="323" mass="34319">MTPDMLRSVLLSLGAPASTQNMDIAKAFTQLGLPLNLPTIAAAHAALAAAPGALPMAFALATANDLPTSPAALRALSVIINGIPASKSLPPEVMHWLALNLEAGADPDALSAQLHAQARQVGQSTENRILHAMKNGDDVSFIRDQHSALLGIASTVGDRAIRSGADALASHIEGQQLLNQAAVRAHDAPANIPMYLAMPLQFPGEQTMVEMHLTPWDDSANVDDMPDDTAYLHATVRLTTTRLGLMEFALSGTLEGRLSCHVTCEKPATTRLFSRQTAELSHSLASLGWPASMITCATRTEWAPLWHGGEALVTPRACVDWRV</sequence>
<dbReference type="AlphaFoldDB" id="A0A402D3N7"/>
<dbReference type="EMBL" id="AP025739">
    <property type="protein sequence ID" value="BDI31863.1"/>
    <property type="molecule type" value="Genomic_DNA"/>
</dbReference>
<evidence type="ECO:0000313" key="2">
    <source>
        <dbReference type="Proteomes" id="UP000287394"/>
    </source>
</evidence>
<dbReference type="Proteomes" id="UP000287394">
    <property type="component" value="Chromosome"/>
</dbReference>
<name>A0A402D3N7_9BACT</name>
<proteinExistence type="predicted"/>
<organism evidence="1 2">
    <name type="scientific">Capsulimonas corticalis</name>
    <dbReference type="NCBI Taxonomy" id="2219043"/>
    <lineage>
        <taxon>Bacteria</taxon>
        <taxon>Bacillati</taxon>
        <taxon>Armatimonadota</taxon>
        <taxon>Armatimonadia</taxon>
        <taxon>Capsulimonadales</taxon>
        <taxon>Capsulimonadaceae</taxon>
        <taxon>Capsulimonas</taxon>
    </lineage>
</organism>
<protein>
    <submittedName>
        <fullName evidence="1">Uncharacterized protein</fullName>
    </submittedName>
</protein>
<accession>A0A402D3N7</accession>
<gene>
    <name evidence="1" type="ORF">CCAX7_39140</name>
</gene>
<dbReference type="KEGG" id="ccot:CCAX7_39140"/>
<keyword evidence="2" id="KW-1185">Reference proteome</keyword>